<dbReference type="Gene3D" id="3.30.70.20">
    <property type="match status" value="1"/>
</dbReference>
<evidence type="ECO:0000256" key="2">
    <source>
        <dbReference type="ARBA" id="ARBA00005404"/>
    </source>
</evidence>
<feature type="domain" description="4Fe-4S Mo/W bis-MGD-type" evidence="12">
    <location>
        <begin position="217"/>
        <end position="273"/>
    </location>
</feature>
<evidence type="ECO:0000313" key="14">
    <source>
        <dbReference type="EMBL" id="ASJ23353.1"/>
    </source>
</evidence>
<dbReference type="InterPro" id="IPR050123">
    <property type="entry name" value="Prok_molybdopt-oxidoreductase"/>
</dbReference>
<dbReference type="Gene3D" id="3.10.20.740">
    <property type="match status" value="1"/>
</dbReference>
<dbReference type="RefSeq" id="WP_088860047.1">
    <property type="nucleotide sequence ID" value="NZ_CP022115.1"/>
</dbReference>
<keyword evidence="10" id="KW-0001">2Fe-2S</keyword>
<evidence type="ECO:0000256" key="7">
    <source>
        <dbReference type="ARBA" id="ARBA00023014"/>
    </source>
</evidence>
<dbReference type="Proteomes" id="UP000197424">
    <property type="component" value="Chromosome"/>
</dbReference>
<dbReference type="EC" id="7.1.1.-" evidence="10"/>
<evidence type="ECO:0000259" key="11">
    <source>
        <dbReference type="PROSITE" id="PS51085"/>
    </source>
</evidence>
<dbReference type="GO" id="GO:0046872">
    <property type="term" value="F:metal ion binding"/>
    <property type="evidence" value="ECO:0007669"/>
    <property type="project" value="UniProtKB-UniRule"/>
</dbReference>
<keyword evidence="5 10" id="KW-1278">Translocase</keyword>
<dbReference type="Pfam" id="PF10588">
    <property type="entry name" value="NADH-G_4Fe-4S_3"/>
    <property type="match status" value="1"/>
</dbReference>
<feature type="domain" description="4Fe-4S His(Cys)3-ligated-type" evidence="13">
    <location>
        <begin position="79"/>
        <end position="118"/>
    </location>
</feature>
<evidence type="ECO:0000256" key="1">
    <source>
        <dbReference type="ARBA" id="ARBA00001966"/>
    </source>
</evidence>
<comment type="cofactor">
    <cofactor evidence="10">
        <name>[2Fe-2S] cluster</name>
        <dbReference type="ChEBI" id="CHEBI:190135"/>
    </cofactor>
    <text evidence="10">Binds 1 [2Fe-2S] cluster per subunit.</text>
</comment>
<evidence type="ECO:0000259" key="12">
    <source>
        <dbReference type="PROSITE" id="PS51669"/>
    </source>
</evidence>
<comment type="function">
    <text evidence="10">NDH-1 shuttles electrons from NADH, via FMN and iron-sulfur (Fe-S) centers, to quinones in the respiratory chain. Couples the redox reaction to proton translocation (for every two electrons transferred, four hydrogen ions are translocated across the cytoplasmic membrane), and thus conserves the redox energy in a proton gradient.</text>
</comment>
<dbReference type="InterPro" id="IPR010228">
    <property type="entry name" value="NADH_UbQ_OxRdtase_Gsu"/>
</dbReference>
<dbReference type="PROSITE" id="PS00642">
    <property type="entry name" value="COMPLEX1_75K_2"/>
    <property type="match status" value="1"/>
</dbReference>
<dbReference type="PANTHER" id="PTHR43105">
    <property type="entry name" value="RESPIRATORY NITRATE REDUCTASE"/>
    <property type="match status" value="1"/>
</dbReference>
<dbReference type="AlphaFoldDB" id="A0A248LGN8"/>
<evidence type="ECO:0000256" key="3">
    <source>
        <dbReference type="ARBA" id="ARBA00022485"/>
    </source>
</evidence>
<keyword evidence="10" id="KW-0874">Quinone</keyword>
<dbReference type="SUPFAM" id="SSF54292">
    <property type="entry name" value="2Fe-2S ferredoxin-like"/>
    <property type="match status" value="1"/>
</dbReference>
<dbReference type="Gene3D" id="3.40.228.10">
    <property type="entry name" value="Dimethylsulfoxide Reductase, domain 2"/>
    <property type="match status" value="1"/>
</dbReference>
<gene>
    <name evidence="14" type="ORF">LHGZ1_0522</name>
</gene>
<evidence type="ECO:0000256" key="4">
    <source>
        <dbReference type="ARBA" id="ARBA00022723"/>
    </source>
</evidence>
<dbReference type="GO" id="GO:0016020">
    <property type="term" value="C:membrane"/>
    <property type="evidence" value="ECO:0007669"/>
    <property type="project" value="InterPro"/>
</dbReference>
<evidence type="ECO:0000256" key="10">
    <source>
        <dbReference type="RuleBase" id="RU003525"/>
    </source>
</evidence>
<comment type="catalytic activity">
    <reaction evidence="9 10">
        <text>a quinone + NADH + 5 H(+)(in) = a quinol + NAD(+) + 4 H(+)(out)</text>
        <dbReference type="Rhea" id="RHEA:57888"/>
        <dbReference type="ChEBI" id="CHEBI:15378"/>
        <dbReference type="ChEBI" id="CHEBI:24646"/>
        <dbReference type="ChEBI" id="CHEBI:57540"/>
        <dbReference type="ChEBI" id="CHEBI:57945"/>
        <dbReference type="ChEBI" id="CHEBI:132124"/>
    </reaction>
</comment>
<dbReference type="InterPro" id="IPR036010">
    <property type="entry name" value="2Fe-2S_ferredoxin-like_sf"/>
</dbReference>
<evidence type="ECO:0000256" key="5">
    <source>
        <dbReference type="ARBA" id="ARBA00022967"/>
    </source>
</evidence>
<dbReference type="Pfam" id="PF22151">
    <property type="entry name" value="Fer4_NDSU1"/>
    <property type="match status" value="1"/>
</dbReference>
<dbReference type="InterPro" id="IPR001041">
    <property type="entry name" value="2Fe-2S_ferredoxin-type"/>
</dbReference>
<keyword evidence="4 10" id="KW-0479">Metal-binding</keyword>
<dbReference type="PROSITE" id="PS00643">
    <property type="entry name" value="COMPLEX1_75K_3"/>
    <property type="match status" value="1"/>
</dbReference>
<evidence type="ECO:0000313" key="15">
    <source>
        <dbReference type="Proteomes" id="UP000197424"/>
    </source>
</evidence>
<protein>
    <recommendedName>
        <fullName evidence="10">NADH-quinone oxidoreductase</fullName>
        <ecNumber evidence="10">7.1.1.-</ecNumber>
    </recommendedName>
</protein>
<dbReference type="SUPFAM" id="SSF54862">
    <property type="entry name" value="4Fe-4S ferredoxins"/>
    <property type="match status" value="1"/>
</dbReference>
<dbReference type="FunFam" id="3.10.20.740:FF:000001">
    <property type="entry name" value="NADH-quinone oxidoreductase subunit G"/>
    <property type="match status" value="1"/>
</dbReference>
<dbReference type="InterPro" id="IPR006963">
    <property type="entry name" value="Mopterin_OxRdtase_4Fe-4S_dom"/>
</dbReference>
<dbReference type="PROSITE" id="PS51669">
    <property type="entry name" value="4FE4S_MOW_BIS_MGD"/>
    <property type="match status" value="1"/>
</dbReference>
<keyword evidence="7 10" id="KW-0411">Iron-sulfur</keyword>
<accession>A0A248LGN8</accession>
<dbReference type="Pfam" id="PF22117">
    <property type="entry name" value="Fer4_Nqo3"/>
    <property type="match status" value="1"/>
</dbReference>
<dbReference type="CDD" id="cd00207">
    <property type="entry name" value="fer2"/>
    <property type="match status" value="1"/>
</dbReference>
<dbReference type="PROSITE" id="PS51839">
    <property type="entry name" value="4FE4S_HC3"/>
    <property type="match status" value="1"/>
</dbReference>
<evidence type="ECO:0000256" key="6">
    <source>
        <dbReference type="ARBA" id="ARBA00023004"/>
    </source>
</evidence>
<keyword evidence="3 10" id="KW-0004">4Fe-4S</keyword>
<dbReference type="GO" id="GO:0016651">
    <property type="term" value="F:oxidoreductase activity, acting on NAD(P)H"/>
    <property type="evidence" value="ECO:0007669"/>
    <property type="project" value="InterPro"/>
</dbReference>
<dbReference type="InterPro" id="IPR006656">
    <property type="entry name" value="Mopterin_OxRdtase"/>
</dbReference>
<dbReference type="GO" id="GO:0051539">
    <property type="term" value="F:4 iron, 4 sulfur cluster binding"/>
    <property type="evidence" value="ECO:0007669"/>
    <property type="project" value="UniProtKB-KW"/>
</dbReference>
<dbReference type="FunFam" id="3.30.70.20:FF:000002">
    <property type="entry name" value="NADH-ubiquinone oxidoreductase 75 kDa subunit"/>
    <property type="match status" value="1"/>
</dbReference>
<dbReference type="PANTHER" id="PTHR43105:SF13">
    <property type="entry name" value="NADH-UBIQUINONE OXIDOREDUCTASE 75 KDA SUBUNIT, MITOCHONDRIAL"/>
    <property type="match status" value="1"/>
</dbReference>
<dbReference type="Pfam" id="PF13510">
    <property type="entry name" value="Fer2_4"/>
    <property type="match status" value="1"/>
</dbReference>
<feature type="domain" description="2Fe-2S ferredoxin-type" evidence="11">
    <location>
        <begin position="1"/>
        <end position="79"/>
    </location>
</feature>
<reference evidence="15" key="1">
    <citation type="submission" date="2017-06" db="EMBL/GenBank/DDBJ databases">
        <title>Whole genome sequence of Laribacter hongkongensis LHGZ1.</title>
        <authorList>
            <person name="Chen D."/>
            <person name="Wu H."/>
            <person name="Chen J."/>
        </authorList>
    </citation>
    <scope>NUCLEOTIDE SEQUENCE [LARGE SCALE GENOMIC DNA]</scope>
    <source>
        <strain evidence="15">LHGZ1</strain>
    </source>
</reference>
<dbReference type="InterPro" id="IPR000283">
    <property type="entry name" value="NADH_UbQ_OxRdtase_75kDa_su_CS"/>
</dbReference>
<evidence type="ECO:0000256" key="9">
    <source>
        <dbReference type="ARBA" id="ARBA00047712"/>
    </source>
</evidence>
<dbReference type="GO" id="GO:0042773">
    <property type="term" value="P:ATP synthesis coupled electron transport"/>
    <property type="evidence" value="ECO:0007669"/>
    <property type="project" value="InterPro"/>
</dbReference>
<dbReference type="SMART" id="SM00929">
    <property type="entry name" value="NADH-G_4Fe-4S_3"/>
    <property type="match status" value="1"/>
</dbReference>
<name>A0A248LGN8_9NEIS</name>
<dbReference type="PROSITE" id="PS00641">
    <property type="entry name" value="COMPLEX1_75K_1"/>
    <property type="match status" value="1"/>
</dbReference>
<dbReference type="PROSITE" id="PS51085">
    <property type="entry name" value="2FE2S_FER_2"/>
    <property type="match status" value="1"/>
</dbReference>
<dbReference type="GO" id="GO:0051537">
    <property type="term" value="F:2 iron, 2 sulfur cluster binding"/>
    <property type="evidence" value="ECO:0007669"/>
    <property type="project" value="UniProtKB-UniRule"/>
</dbReference>
<dbReference type="GO" id="GO:0048038">
    <property type="term" value="F:quinone binding"/>
    <property type="evidence" value="ECO:0007669"/>
    <property type="project" value="UniProtKB-UniRule"/>
</dbReference>
<keyword evidence="6 10" id="KW-0408">Iron</keyword>
<evidence type="ECO:0000259" key="13">
    <source>
        <dbReference type="PROSITE" id="PS51839"/>
    </source>
</evidence>
<dbReference type="CDD" id="cd02772">
    <property type="entry name" value="MopB_NDH-1_NuoG2"/>
    <property type="match status" value="1"/>
</dbReference>
<dbReference type="Gene3D" id="3.40.50.740">
    <property type="match status" value="2"/>
</dbReference>
<dbReference type="OrthoDB" id="9810782at2"/>
<sequence length="774" mass="82235">MALEIEIDGKKLTVPDGSTVMEAAKSAGTYIPHFCYHKKLSIAANCRMCLVEVEKAPKPLPACATPVTDGMKVFTHSDLALKAQKGVMEFLLINHPLDCPICDQGGECQLQDLAVGYGNTRSRYQEDKRSVVGKEMGPLVSAEEMSRCIHCTRCVRFTEEIGGFQEIGMANRGELSEILPFLGKTVDSEISGNVIDLCPVGALTSKPFRYSARPWELSRRKSVAPHDGLGSNLVVQVKNHHVLRVLPLENEQLNECWLSDRDRFSYEGLNSENRLTRPMVKQDGKWIETDWAAALDYVSHALKDVQGREGAEQIGFVGSPHATLEELFLFKRLASALGVRHVDARTRRSDFRADGKQGGALWLGRTVASLSDLSAALVVGSQLRKEQPLVASRLRQAVKKGLKLSVVGLADDDLRCSVSSKSIVKPSGLVPALARVLRAVAEARDASPSVDVCAVEVDDAARRMAADLIAAEGNAAIMLGAQVEQHPRFAELLVLANDIARLTGATAGVLSAAANSVGAELVCRPEAGCDMQAMLAAPRAAYVLLNVEPDADLALAEAARAALAQAKTVAALTAFKTPALLEMADVLLPVAPFTETAGAFVNMEGRLQSFNGVVKPLGDTRPAWKVLRVLGNLVGAAGFDYETVEAVRAECLGNGDIAGLLDNGLSGLSVSVAATPVAGLERLAEVPLYALDPLVRQAPSLQATRDAREAGVARVHPDTLAALDLSEGAAVAVVNGRDVPVTLAACRAVPEGVVRLAVSAAAGLSSDSIELKRG</sequence>
<comment type="similarity">
    <text evidence="2 10">Belongs to the complex I 75 kDa subunit family.</text>
</comment>
<dbReference type="GO" id="GO:0008137">
    <property type="term" value="F:NADH dehydrogenase (ubiquinone) activity"/>
    <property type="evidence" value="ECO:0007669"/>
    <property type="project" value="UniProtKB-UniRule"/>
</dbReference>
<dbReference type="EMBL" id="CP022115">
    <property type="protein sequence ID" value="ASJ23353.1"/>
    <property type="molecule type" value="Genomic_DNA"/>
</dbReference>
<dbReference type="InterPro" id="IPR054351">
    <property type="entry name" value="NADH_UbQ_OxRdtase_ferredoxin"/>
</dbReference>
<dbReference type="NCBIfam" id="TIGR01973">
    <property type="entry name" value="NuoG"/>
    <property type="match status" value="1"/>
</dbReference>
<organism evidence="14 15">
    <name type="scientific">Laribacter hongkongensis</name>
    <dbReference type="NCBI Taxonomy" id="168471"/>
    <lineage>
        <taxon>Bacteria</taxon>
        <taxon>Pseudomonadati</taxon>
        <taxon>Pseudomonadota</taxon>
        <taxon>Betaproteobacteria</taxon>
        <taxon>Neisseriales</taxon>
        <taxon>Aquaspirillaceae</taxon>
        <taxon>Laribacter</taxon>
    </lineage>
</organism>
<keyword evidence="8 10" id="KW-0520">NAD</keyword>
<dbReference type="SUPFAM" id="SSF53706">
    <property type="entry name" value="Formate dehydrogenase/DMSO reductase, domains 1-3"/>
    <property type="match status" value="1"/>
</dbReference>
<proteinExistence type="inferred from homology"/>
<dbReference type="InterPro" id="IPR019574">
    <property type="entry name" value="NADH_UbQ_OxRdtase_Gsu_4Fe4S-bd"/>
</dbReference>
<evidence type="ECO:0000256" key="8">
    <source>
        <dbReference type="ARBA" id="ARBA00023027"/>
    </source>
</evidence>
<comment type="cofactor">
    <cofactor evidence="1 10">
        <name>[4Fe-4S] cluster</name>
        <dbReference type="ChEBI" id="CHEBI:49883"/>
    </cofactor>
</comment>
<dbReference type="Pfam" id="PF00384">
    <property type="entry name" value="Molybdopterin"/>
    <property type="match status" value="1"/>
</dbReference>